<dbReference type="PANTHER" id="PTHR12429:SF14">
    <property type="entry name" value="NEURALIZED-LIKE PROTEIN 4"/>
    <property type="match status" value="1"/>
</dbReference>
<protein>
    <submittedName>
        <fullName evidence="2">Neuralized 4</fullName>
    </submittedName>
</protein>
<dbReference type="PROSITE" id="PS51065">
    <property type="entry name" value="NHR"/>
    <property type="match status" value="1"/>
</dbReference>
<evidence type="ECO:0000259" key="1">
    <source>
        <dbReference type="PROSITE" id="PS51065"/>
    </source>
</evidence>
<dbReference type="AlphaFoldDB" id="A0AAD1VWX1"/>
<dbReference type="InterPro" id="IPR043136">
    <property type="entry name" value="B30.2/SPRY_sf"/>
</dbReference>
<keyword evidence="3" id="KW-1185">Reference proteome</keyword>
<dbReference type="Pfam" id="PF07177">
    <property type="entry name" value="Neuralized"/>
    <property type="match status" value="1"/>
</dbReference>
<dbReference type="Proteomes" id="UP001295444">
    <property type="component" value="Chromosome 03"/>
</dbReference>
<dbReference type="InterPro" id="IPR006573">
    <property type="entry name" value="NHR_dom"/>
</dbReference>
<gene>
    <name evidence="2" type="ORF">PECUL_23A032212</name>
</gene>
<evidence type="ECO:0000313" key="3">
    <source>
        <dbReference type="Proteomes" id="UP001295444"/>
    </source>
</evidence>
<dbReference type="Gene3D" id="2.60.120.920">
    <property type="match status" value="1"/>
</dbReference>
<dbReference type="EMBL" id="OW240914">
    <property type="protein sequence ID" value="CAH2272322.1"/>
    <property type="molecule type" value="Genomic_DNA"/>
</dbReference>
<sequence length="355" mass="39213">MEETPFQKEMRTRMEFLPQPVPLEILTVLMADVQEYVMAHGPQDAPPRAESITSVVSQIREGYGPNLDLCPEGTCLGLLLDSTGGLHLYVNGLDQGVGAQDLPDTCYVLLDLYGQCEQLSIVTGEVQGAESDTHEGQLPGEREKADMVDEGYFVEDSKLCVCHCDSCHKLRGDEIYKKRGDPPRDYAEPSGWCSFPLRLSPRLSCPQYKKWHIAYQGSSVASVRRTLDRGDLLPGCSSILTMVPLKTDPQNGFSAAEPNVMQSRELQSVVLSPTLRYAGLLEFCPKLQFQDPRSQRILGAQVAFQVCVEPGSYKVGPPSAGPADHMDPRIPVSETEWLTKEKGATILRSLLVRVE</sequence>
<dbReference type="GO" id="GO:0061630">
    <property type="term" value="F:ubiquitin protein ligase activity"/>
    <property type="evidence" value="ECO:0007669"/>
    <property type="project" value="TreeGrafter"/>
</dbReference>
<proteinExistence type="predicted"/>
<dbReference type="PANTHER" id="PTHR12429">
    <property type="entry name" value="NEURALIZED"/>
    <property type="match status" value="1"/>
</dbReference>
<dbReference type="InterPro" id="IPR037962">
    <property type="entry name" value="Neuralized"/>
</dbReference>
<organism evidence="2 3">
    <name type="scientific">Pelobates cultripes</name>
    <name type="common">Western spadefoot toad</name>
    <dbReference type="NCBI Taxonomy" id="61616"/>
    <lineage>
        <taxon>Eukaryota</taxon>
        <taxon>Metazoa</taxon>
        <taxon>Chordata</taxon>
        <taxon>Craniata</taxon>
        <taxon>Vertebrata</taxon>
        <taxon>Euteleostomi</taxon>
        <taxon>Amphibia</taxon>
        <taxon>Batrachia</taxon>
        <taxon>Anura</taxon>
        <taxon>Pelobatoidea</taxon>
        <taxon>Pelobatidae</taxon>
        <taxon>Pelobates</taxon>
    </lineage>
</organism>
<name>A0AAD1VWX1_PELCU</name>
<evidence type="ECO:0000313" key="2">
    <source>
        <dbReference type="EMBL" id="CAH2272322.1"/>
    </source>
</evidence>
<reference evidence="2" key="1">
    <citation type="submission" date="2022-03" db="EMBL/GenBank/DDBJ databases">
        <authorList>
            <person name="Alioto T."/>
            <person name="Alioto T."/>
            <person name="Gomez Garrido J."/>
        </authorList>
    </citation>
    <scope>NUCLEOTIDE SEQUENCE</scope>
</reference>
<accession>A0AAD1VWX1</accession>
<feature type="domain" description="NHR" evidence="1">
    <location>
        <begin position="1"/>
        <end position="124"/>
    </location>
</feature>